<feature type="domain" description="Amidohydrolase-related" evidence="1">
    <location>
        <begin position="4"/>
        <end position="116"/>
    </location>
</feature>
<dbReference type="Gene3D" id="3.20.20.140">
    <property type="entry name" value="Metal-dependent hydrolases"/>
    <property type="match status" value="1"/>
</dbReference>
<dbReference type="SUPFAM" id="SSF51556">
    <property type="entry name" value="Metallo-dependent hydrolases"/>
    <property type="match status" value="1"/>
</dbReference>
<protein>
    <recommendedName>
        <fullName evidence="1">Amidohydrolase-related domain-containing protein</fullName>
    </recommendedName>
</protein>
<dbReference type="InterPro" id="IPR006680">
    <property type="entry name" value="Amidohydro-rel"/>
</dbReference>
<evidence type="ECO:0000313" key="2">
    <source>
        <dbReference type="EMBL" id="GAA4739443.1"/>
    </source>
</evidence>
<proteinExistence type="predicted"/>
<reference evidence="3" key="1">
    <citation type="journal article" date="2019" name="Int. J. Syst. Evol. Microbiol.">
        <title>The Global Catalogue of Microorganisms (GCM) 10K type strain sequencing project: providing services to taxonomists for standard genome sequencing and annotation.</title>
        <authorList>
            <consortium name="The Broad Institute Genomics Platform"/>
            <consortium name="The Broad Institute Genome Sequencing Center for Infectious Disease"/>
            <person name="Wu L."/>
            <person name="Ma J."/>
        </authorList>
    </citation>
    <scope>NUCLEOTIDE SEQUENCE [LARGE SCALE GENOMIC DNA]</scope>
    <source>
        <strain evidence="3">JCM 18532</strain>
    </source>
</reference>
<name>A0ABP8YXF8_9ACTN</name>
<dbReference type="Proteomes" id="UP001499882">
    <property type="component" value="Unassembled WGS sequence"/>
</dbReference>
<comment type="caution">
    <text evidence="2">The sequence shown here is derived from an EMBL/GenBank/DDBJ whole genome shotgun (WGS) entry which is preliminary data.</text>
</comment>
<dbReference type="Pfam" id="PF04909">
    <property type="entry name" value="Amidohydro_2"/>
    <property type="match status" value="1"/>
</dbReference>
<sequence>MGITLESCHPRYVDRIAAKYPDLDVIAARVAWPWQSEMIAIALHKANVRMELHGWSPRYFSEELKREIGKRLRKRVLFGADYPMLGHDRLVDEWTQQGFSSDVLDDVFFGNAETFLSSIGVD</sequence>
<evidence type="ECO:0000259" key="1">
    <source>
        <dbReference type="Pfam" id="PF04909"/>
    </source>
</evidence>
<keyword evidence="3" id="KW-1185">Reference proteome</keyword>
<accession>A0ABP8YXF8</accession>
<dbReference type="EMBL" id="BAABKN010000014">
    <property type="protein sequence ID" value="GAA4739443.1"/>
    <property type="molecule type" value="Genomic_DNA"/>
</dbReference>
<gene>
    <name evidence="2" type="ORF">GCM10023350_24830</name>
</gene>
<organism evidence="2 3">
    <name type="scientific">Nocardioides endophyticus</name>
    <dbReference type="NCBI Taxonomy" id="1353775"/>
    <lineage>
        <taxon>Bacteria</taxon>
        <taxon>Bacillati</taxon>
        <taxon>Actinomycetota</taxon>
        <taxon>Actinomycetes</taxon>
        <taxon>Propionibacteriales</taxon>
        <taxon>Nocardioidaceae</taxon>
        <taxon>Nocardioides</taxon>
    </lineage>
</organism>
<dbReference type="InterPro" id="IPR032466">
    <property type="entry name" value="Metal_Hydrolase"/>
</dbReference>
<evidence type="ECO:0000313" key="3">
    <source>
        <dbReference type="Proteomes" id="UP001499882"/>
    </source>
</evidence>